<feature type="domain" description="HTH cro/C1-type" evidence="6">
    <location>
        <begin position="16"/>
        <end position="70"/>
    </location>
</feature>
<dbReference type="SUPFAM" id="SSF117289">
    <property type="entry name" value="Nucleoporin domain"/>
    <property type="match status" value="1"/>
</dbReference>
<dbReference type="SUPFAM" id="SSF52540">
    <property type="entry name" value="P-loop containing nucleoside triphosphate hydrolases"/>
    <property type="match status" value="1"/>
</dbReference>
<evidence type="ECO:0000256" key="2">
    <source>
        <dbReference type="ARBA" id="ARBA00022737"/>
    </source>
</evidence>
<dbReference type="Gene3D" id="1.10.260.40">
    <property type="entry name" value="lambda repressor-like DNA-binding domains"/>
    <property type="match status" value="1"/>
</dbReference>
<dbReference type="InterPro" id="IPR010982">
    <property type="entry name" value="Lambda_DNA-bd_dom_sf"/>
</dbReference>
<dbReference type="GO" id="GO:0003677">
    <property type="term" value="F:DNA binding"/>
    <property type="evidence" value="ECO:0007669"/>
    <property type="project" value="InterPro"/>
</dbReference>
<feature type="repeat" description="WD" evidence="3">
    <location>
        <begin position="886"/>
        <end position="919"/>
    </location>
</feature>
<feature type="repeat" description="WD" evidence="3">
    <location>
        <begin position="800"/>
        <end position="841"/>
    </location>
</feature>
<feature type="repeat" description="WD" evidence="3">
    <location>
        <begin position="661"/>
        <end position="693"/>
    </location>
</feature>
<proteinExistence type="predicted"/>
<name>A0A7W9GDI6_9ACTN</name>
<dbReference type="SUPFAM" id="SSF47413">
    <property type="entry name" value="lambda repressor-like DNA-binding domains"/>
    <property type="match status" value="1"/>
</dbReference>
<gene>
    <name evidence="7" type="ORF">HD596_008550</name>
</gene>
<dbReference type="PANTHER" id="PTHR19848">
    <property type="entry name" value="WD40 REPEAT PROTEIN"/>
    <property type="match status" value="1"/>
</dbReference>
<dbReference type="RefSeq" id="WP_185075025.1">
    <property type="nucleotide sequence ID" value="NZ_JACHMB010000001.1"/>
</dbReference>
<dbReference type="InterPro" id="IPR027417">
    <property type="entry name" value="P-loop_NTPase"/>
</dbReference>
<dbReference type="Gene3D" id="2.130.10.10">
    <property type="entry name" value="YVTN repeat-like/Quinoprotein amine dehydrogenase"/>
    <property type="match status" value="3"/>
</dbReference>
<dbReference type="PROSITE" id="PS50082">
    <property type="entry name" value="WD_REPEATS_2"/>
    <property type="match status" value="4"/>
</dbReference>
<dbReference type="InterPro" id="IPR049052">
    <property type="entry name" value="nSTAND1"/>
</dbReference>
<keyword evidence="8" id="KW-1185">Reference proteome</keyword>
<dbReference type="PROSITE" id="PS00678">
    <property type="entry name" value="WD_REPEATS_1"/>
    <property type="match status" value="3"/>
</dbReference>
<feature type="region of interest" description="Disordered" evidence="4">
    <location>
        <begin position="1236"/>
        <end position="1257"/>
    </location>
</feature>
<dbReference type="InterPro" id="IPR011047">
    <property type="entry name" value="Quinoprotein_ADH-like_sf"/>
</dbReference>
<evidence type="ECO:0000256" key="3">
    <source>
        <dbReference type="PROSITE-ProRule" id="PRU00221"/>
    </source>
</evidence>
<feature type="transmembrane region" description="Helical" evidence="5">
    <location>
        <begin position="489"/>
        <end position="508"/>
    </location>
</feature>
<dbReference type="InterPro" id="IPR019775">
    <property type="entry name" value="WD40_repeat_CS"/>
</dbReference>
<dbReference type="PANTHER" id="PTHR19848:SF8">
    <property type="entry name" value="F-BOX AND WD REPEAT DOMAIN CONTAINING 7"/>
    <property type="match status" value="1"/>
</dbReference>
<evidence type="ECO:0000256" key="1">
    <source>
        <dbReference type="ARBA" id="ARBA00022574"/>
    </source>
</evidence>
<keyword evidence="2" id="KW-0677">Repeat</keyword>
<keyword evidence="1 3" id="KW-0853">WD repeat</keyword>
<dbReference type="InterPro" id="IPR001387">
    <property type="entry name" value="Cro/C1-type_HTH"/>
</dbReference>
<dbReference type="Pfam" id="PF20703">
    <property type="entry name" value="nSTAND1"/>
    <property type="match status" value="1"/>
</dbReference>
<keyword evidence="5" id="KW-0472">Membrane</keyword>
<keyword evidence="5" id="KW-1133">Transmembrane helix</keyword>
<dbReference type="Pfam" id="PF13560">
    <property type="entry name" value="HTH_31"/>
    <property type="match status" value="1"/>
</dbReference>
<dbReference type="Pfam" id="PF00400">
    <property type="entry name" value="WD40"/>
    <property type="match status" value="5"/>
</dbReference>
<dbReference type="InterPro" id="IPR015943">
    <property type="entry name" value="WD40/YVTN_repeat-like_dom_sf"/>
</dbReference>
<sequence>MQQPEDEDTPAFGAELRRRRIEAGKSLKGLADEVYCTKGHLSRVENGQKRPGAELARECDRVLGAKGALLALARPAPPPCPYPGLASFGTEDARWFSGRDRATAELVCLLADPSTAGHPVMLIGPSGVGKSSLLRAGVTPAVTGGALPGRVPGPAAVRYLTPTARPMAQLHVPTDSCTLLIVDQFEELFTLCDDEAERDVFADELCRLAQAGPAVVAAIRADFYGHCLAHPGLREALRTRSLPLGPMDRAELRLAITEPAAAAGLALEPGLVEVLLRDLGEHACEVGALPLLSHTLRATWQHRADGMLTVAGYERTGGVHGAVATTAERAYARLTPQEQKIAPTVLLGLVRVGEGTSDTRRRAERRALAASAGGQAVVKAVVEEFTRARLLTADAEHVEISHEALLHAWPRLREWIDADRVGLLVRQRLTDDATAWQAAGRDDSHLYRGSRLAAAEEWHGCADDQTVEGAFLAAAHRRRQRDTRRRRRLTAALAALAVTAVAAAIFAVDQAGRATRQAAQAVSARLGAEADAVRPNDPALAAHLALAALQAADTPQARNAVIGSSAPPYATRYVSGGPADATAWAGSPDGRILAEATPAGDVRVWDTAATRHDRPLLVHAGTAAIARLAVHPGHVLAATDSGRVRLWDLRGNGPPVRLPDLSSDQGPLTAMEFSADGSRLATGDDHGRLALWDTTDPRHPEPLHRWQATQDHILDLALSRDGRALATVEGDHQATVWDTTDPRHPQSHPLPRQEHRQNFKTVALSPDGRTLALADAAVSAHPILLARLAPDGTPSRPRELSASPSTVADLAFSPDGTALAAGDIDAQVRIWNVKDVRHDKERETSWSLTLRQPGEVLGLAFGPDGTSLAVGTRTDGSRRWQPLPPLAGHVRPLTTLKASQDRRLAITTSADGTARLWDVPAAGAPRPLGTTLTCQDLPLTGAAFSPDRHTLALTTAAPDTSDPHKPTTWAAMCLWDISHPEAPRPLGHGHAHTENHINDAAFSPDGRTLVTGGNGNHALVVWDVSDPGHPRPHTRSPLSTVTSLTFLGRTATLAVGTDKAGAQLWDVQDPHHPRLIRPLPGALSVASLSATDDGRLLAAGSDNQRIHLWDLTRPLAPVALPALSGHKGTVWQVDLDARGQRLLSTNGISPGPARIWDLRERDRIGQAVSVEGTTGVGVLTGDAEEFLLTTSDHALRRWSTDASAVAGLLCRRAGSPLTAEERQLYGIGEISAPCPEDPRQGALAPGLAAAGGASIPG</sequence>
<organism evidence="7 8">
    <name type="scientific">Nonomuraea jabiensis</name>
    <dbReference type="NCBI Taxonomy" id="882448"/>
    <lineage>
        <taxon>Bacteria</taxon>
        <taxon>Bacillati</taxon>
        <taxon>Actinomycetota</taxon>
        <taxon>Actinomycetes</taxon>
        <taxon>Streptosporangiales</taxon>
        <taxon>Streptosporangiaceae</taxon>
        <taxon>Nonomuraea</taxon>
    </lineage>
</organism>
<dbReference type="SMART" id="SM00320">
    <property type="entry name" value="WD40"/>
    <property type="match status" value="10"/>
</dbReference>
<feature type="repeat" description="WD" evidence="3">
    <location>
        <begin position="1085"/>
        <end position="1111"/>
    </location>
</feature>
<protein>
    <submittedName>
        <fullName evidence="7">WD40 repeat protein/transcriptional regulator with XRE-family HTH domain</fullName>
    </submittedName>
</protein>
<reference evidence="7 8" key="1">
    <citation type="submission" date="2020-08" db="EMBL/GenBank/DDBJ databases">
        <title>Sequencing the genomes of 1000 actinobacteria strains.</title>
        <authorList>
            <person name="Klenk H.-P."/>
        </authorList>
    </citation>
    <scope>NUCLEOTIDE SEQUENCE [LARGE SCALE GENOMIC DNA]</scope>
    <source>
        <strain evidence="7 8">DSM 45507</strain>
    </source>
</reference>
<keyword evidence="5" id="KW-0812">Transmembrane</keyword>
<evidence type="ECO:0000259" key="6">
    <source>
        <dbReference type="PROSITE" id="PS50943"/>
    </source>
</evidence>
<accession>A0A7W9GDI6</accession>
<dbReference type="SMART" id="SM00530">
    <property type="entry name" value="HTH_XRE"/>
    <property type="match status" value="1"/>
</dbReference>
<evidence type="ECO:0000256" key="4">
    <source>
        <dbReference type="SAM" id="MobiDB-lite"/>
    </source>
</evidence>
<dbReference type="EMBL" id="JACHMB010000001">
    <property type="protein sequence ID" value="MBB5781794.1"/>
    <property type="molecule type" value="Genomic_DNA"/>
</dbReference>
<evidence type="ECO:0000313" key="8">
    <source>
        <dbReference type="Proteomes" id="UP000579153"/>
    </source>
</evidence>
<feature type="compositionally biased region" description="Low complexity" evidence="4">
    <location>
        <begin position="1241"/>
        <end position="1257"/>
    </location>
</feature>
<dbReference type="SUPFAM" id="SSF50998">
    <property type="entry name" value="Quinoprotein alcohol dehydrogenase-like"/>
    <property type="match status" value="1"/>
</dbReference>
<dbReference type="PROSITE" id="PS50943">
    <property type="entry name" value="HTH_CROC1"/>
    <property type="match status" value="1"/>
</dbReference>
<dbReference type="InterPro" id="IPR001680">
    <property type="entry name" value="WD40_rpt"/>
</dbReference>
<feature type="region of interest" description="Disordered" evidence="4">
    <location>
        <begin position="736"/>
        <end position="755"/>
    </location>
</feature>
<dbReference type="AlphaFoldDB" id="A0A7W9GDI6"/>
<dbReference type="CDD" id="cd00093">
    <property type="entry name" value="HTH_XRE"/>
    <property type="match status" value="1"/>
</dbReference>
<evidence type="ECO:0000313" key="7">
    <source>
        <dbReference type="EMBL" id="MBB5781794.1"/>
    </source>
</evidence>
<comment type="caution">
    <text evidence="7">The sequence shown here is derived from an EMBL/GenBank/DDBJ whole genome shotgun (WGS) entry which is preliminary data.</text>
</comment>
<dbReference type="Proteomes" id="UP000579153">
    <property type="component" value="Unassembled WGS sequence"/>
</dbReference>
<dbReference type="PROSITE" id="PS50294">
    <property type="entry name" value="WD_REPEATS_REGION"/>
    <property type="match status" value="3"/>
</dbReference>
<evidence type="ECO:0000256" key="5">
    <source>
        <dbReference type="SAM" id="Phobius"/>
    </source>
</evidence>